<feature type="transmembrane region" description="Helical" evidence="7">
    <location>
        <begin position="302"/>
        <end position="328"/>
    </location>
</feature>
<dbReference type="GO" id="GO:0055085">
    <property type="term" value="P:transmembrane transport"/>
    <property type="evidence" value="ECO:0007669"/>
    <property type="project" value="InterPro"/>
</dbReference>
<feature type="transmembrane region" description="Helical" evidence="7">
    <location>
        <begin position="12"/>
        <end position="29"/>
    </location>
</feature>
<evidence type="ECO:0000256" key="2">
    <source>
        <dbReference type="ARBA" id="ARBA00022448"/>
    </source>
</evidence>
<comment type="similarity">
    <text evidence="7">Belongs to the binding-protein-dependent transport system permease family.</text>
</comment>
<evidence type="ECO:0000256" key="4">
    <source>
        <dbReference type="ARBA" id="ARBA00022692"/>
    </source>
</evidence>
<evidence type="ECO:0000313" key="9">
    <source>
        <dbReference type="EMBL" id="QLG50196.1"/>
    </source>
</evidence>
<keyword evidence="3" id="KW-1003">Cell membrane</keyword>
<feature type="transmembrane region" description="Helical" evidence="7">
    <location>
        <begin position="142"/>
        <end position="164"/>
    </location>
</feature>
<accession>A0A7D5KEG1</accession>
<dbReference type="GO" id="GO:0005886">
    <property type="term" value="C:plasma membrane"/>
    <property type="evidence" value="ECO:0007669"/>
    <property type="project" value="UniProtKB-SubCell"/>
</dbReference>
<feature type="transmembrane region" description="Helical" evidence="7">
    <location>
        <begin position="198"/>
        <end position="219"/>
    </location>
</feature>
<evidence type="ECO:0000256" key="3">
    <source>
        <dbReference type="ARBA" id="ARBA00022475"/>
    </source>
</evidence>
<comment type="subcellular location">
    <subcellularLocation>
        <location evidence="1 7">Cell membrane</location>
        <topology evidence="1 7">Multi-pass membrane protein</topology>
    </subcellularLocation>
</comment>
<evidence type="ECO:0000256" key="5">
    <source>
        <dbReference type="ARBA" id="ARBA00022989"/>
    </source>
</evidence>
<dbReference type="RefSeq" id="WP_179262468.1">
    <property type="nucleotide sequence ID" value="NZ_CP058601.1"/>
</dbReference>
<keyword evidence="6 7" id="KW-0472">Membrane</keyword>
<reference evidence="9 10" key="1">
    <citation type="submission" date="2020-07" db="EMBL/GenBank/DDBJ databases">
        <authorList>
            <person name="Cui H."/>
        </authorList>
    </citation>
    <scope>NUCLEOTIDE SEQUENCE [LARGE SCALE GENOMIC DNA]</scope>
    <source>
        <strain evidence="9 10">YPL8</strain>
    </source>
</reference>
<feature type="transmembrane region" description="Helical" evidence="7">
    <location>
        <begin position="256"/>
        <end position="282"/>
    </location>
</feature>
<proteinExistence type="inferred from homology"/>
<keyword evidence="10" id="KW-1185">Reference proteome</keyword>
<feature type="transmembrane region" description="Helical" evidence="7">
    <location>
        <begin position="105"/>
        <end position="130"/>
    </location>
</feature>
<sequence length="341" mass="37365">MNWYIKRTGQALFTIWSVITIAFVLAWNIPGSIVEKMIARMAQSGGGGSREVIRESIESRLMFDPNASIFEAYVTYMTELAQGNLGYSIVASKNVSAEIADTLPWTLLVMSLATLGMFAISLSLGAIMAYREGSRFDLANTIVGTVTTSIPYFVAALLLILWVGHSDAPILELFPEAGRRPAKYQIEPGLTLAYAWGVLRHATLPALSYIITGYGLLALSMRGNSIQTLGEDYVRVAELRGLPSRRIALRYVGRNAVLPLYTSLLLAVGSMLGASVVLEQIFQYKGIGYRMFQAINNSDITLMMGTFIVISVCMVISTFIADVTYSFLDPRIKSGDQGEAY</sequence>
<evidence type="ECO:0000313" key="10">
    <source>
        <dbReference type="Proteomes" id="UP000509241"/>
    </source>
</evidence>
<dbReference type="KEGG" id="haly:HYG82_15715"/>
<gene>
    <name evidence="9" type="ORF">HYG82_15715</name>
</gene>
<dbReference type="Pfam" id="PF00528">
    <property type="entry name" value="BPD_transp_1"/>
    <property type="match status" value="1"/>
</dbReference>
<evidence type="ECO:0000256" key="7">
    <source>
        <dbReference type="RuleBase" id="RU363032"/>
    </source>
</evidence>
<dbReference type="Proteomes" id="UP000509241">
    <property type="component" value="Chromosome"/>
</dbReference>
<dbReference type="SUPFAM" id="SSF161098">
    <property type="entry name" value="MetI-like"/>
    <property type="match status" value="1"/>
</dbReference>
<protein>
    <submittedName>
        <fullName evidence="9">ABC transporter permease</fullName>
    </submittedName>
</protein>
<organism evidence="9 10">
    <name type="scientific">Natrinema halophilum</name>
    <dbReference type="NCBI Taxonomy" id="1699371"/>
    <lineage>
        <taxon>Archaea</taxon>
        <taxon>Methanobacteriati</taxon>
        <taxon>Methanobacteriota</taxon>
        <taxon>Stenosarchaea group</taxon>
        <taxon>Halobacteria</taxon>
        <taxon>Halobacteriales</taxon>
        <taxon>Natrialbaceae</taxon>
        <taxon>Natrinema</taxon>
    </lineage>
</organism>
<dbReference type="Gene3D" id="1.10.3720.10">
    <property type="entry name" value="MetI-like"/>
    <property type="match status" value="1"/>
</dbReference>
<evidence type="ECO:0000256" key="6">
    <source>
        <dbReference type="ARBA" id="ARBA00023136"/>
    </source>
</evidence>
<dbReference type="PANTHER" id="PTHR43163:SF6">
    <property type="entry name" value="DIPEPTIDE TRANSPORT SYSTEM PERMEASE PROTEIN DPPB-RELATED"/>
    <property type="match status" value="1"/>
</dbReference>
<keyword evidence="2 7" id="KW-0813">Transport</keyword>
<dbReference type="GeneID" id="56034768"/>
<dbReference type="PROSITE" id="PS50928">
    <property type="entry name" value="ABC_TM1"/>
    <property type="match status" value="1"/>
</dbReference>
<name>A0A7D5KEG1_9EURY</name>
<feature type="domain" description="ABC transmembrane type-1" evidence="8">
    <location>
        <begin position="103"/>
        <end position="325"/>
    </location>
</feature>
<evidence type="ECO:0000256" key="1">
    <source>
        <dbReference type="ARBA" id="ARBA00004651"/>
    </source>
</evidence>
<dbReference type="AlphaFoldDB" id="A0A7D5KEG1"/>
<dbReference type="InterPro" id="IPR035906">
    <property type="entry name" value="MetI-like_sf"/>
</dbReference>
<dbReference type="InterPro" id="IPR000515">
    <property type="entry name" value="MetI-like"/>
</dbReference>
<dbReference type="OrthoDB" id="44105at2157"/>
<evidence type="ECO:0000259" key="8">
    <source>
        <dbReference type="PROSITE" id="PS50928"/>
    </source>
</evidence>
<dbReference type="EMBL" id="CP058601">
    <property type="protein sequence ID" value="QLG50196.1"/>
    <property type="molecule type" value="Genomic_DNA"/>
</dbReference>
<keyword evidence="5 7" id="KW-1133">Transmembrane helix</keyword>
<keyword evidence="4 7" id="KW-0812">Transmembrane</keyword>
<dbReference type="PANTHER" id="PTHR43163">
    <property type="entry name" value="DIPEPTIDE TRANSPORT SYSTEM PERMEASE PROTEIN DPPB-RELATED"/>
    <property type="match status" value="1"/>
</dbReference>